<dbReference type="Proteomes" id="UP000218811">
    <property type="component" value="Unassembled WGS sequence"/>
</dbReference>
<name>A0A2H3JIR4_WOLCO</name>
<protein>
    <submittedName>
        <fullName evidence="1">Uncharacterized protein</fullName>
    </submittedName>
</protein>
<dbReference type="AlphaFoldDB" id="A0A2H3JIR4"/>
<dbReference type="EMBL" id="KB467865">
    <property type="protein sequence ID" value="PCH35887.1"/>
    <property type="molecule type" value="Genomic_DNA"/>
</dbReference>
<organism evidence="1 2">
    <name type="scientific">Wolfiporia cocos (strain MD-104)</name>
    <name type="common">Brown rot fungus</name>
    <dbReference type="NCBI Taxonomy" id="742152"/>
    <lineage>
        <taxon>Eukaryota</taxon>
        <taxon>Fungi</taxon>
        <taxon>Dikarya</taxon>
        <taxon>Basidiomycota</taxon>
        <taxon>Agaricomycotina</taxon>
        <taxon>Agaricomycetes</taxon>
        <taxon>Polyporales</taxon>
        <taxon>Phaeolaceae</taxon>
        <taxon>Wolfiporia</taxon>
    </lineage>
</organism>
<evidence type="ECO:0000313" key="1">
    <source>
        <dbReference type="EMBL" id="PCH35887.1"/>
    </source>
</evidence>
<accession>A0A2H3JIR4</accession>
<evidence type="ECO:0000313" key="2">
    <source>
        <dbReference type="Proteomes" id="UP000218811"/>
    </source>
</evidence>
<sequence length="278" mass="30437">MSHVLLALRRAVCPPDHPLAPEKYTSLKLVELQFPDADETSRRQMEADWANLAPIWFPSLYSRGIINTRSSPPPPPPPPHAPLVSSSFRRISGAAFSPCKRAITASLRSNHPFAGFSASEHTDAGQDALACTSFAVDVIELGLEPDALGFCCLAQKRALRIMAARLRGQSPVKPGVLHEAAVAEPAQVVLRPLDSHLILGDESLHLLRRDIVDMHVVLWDASSVVKLPSGFLERPIVLVLCLLPSISDERFAGDLTYKRINPEQTQDVDVADRRGVLM</sequence>
<reference evidence="1 2" key="1">
    <citation type="journal article" date="2012" name="Science">
        <title>The Paleozoic origin of enzymatic lignin decomposition reconstructed from 31 fungal genomes.</title>
        <authorList>
            <person name="Floudas D."/>
            <person name="Binder M."/>
            <person name="Riley R."/>
            <person name="Barry K."/>
            <person name="Blanchette R.A."/>
            <person name="Henrissat B."/>
            <person name="Martinez A.T."/>
            <person name="Otillar R."/>
            <person name="Spatafora J.W."/>
            <person name="Yadav J.S."/>
            <person name="Aerts A."/>
            <person name="Benoit I."/>
            <person name="Boyd A."/>
            <person name="Carlson A."/>
            <person name="Copeland A."/>
            <person name="Coutinho P.M."/>
            <person name="de Vries R.P."/>
            <person name="Ferreira P."/>
            <person name="Findley K."/>
            <person name="Foster B."/>
            <person name="Gaskell J."/>
            <person name="Glotzer D."/>
            <person name="Gorecki P."/>
            <person name="Heitman J."/>
            <person name="Hesse C."/>
            <person name="Hori C."/>
            <person name="Igarashi K."/>
            <person name="Jurgens J.A."/>
            <person name="Kallen N."/>
            <person name="Kersten P."/>
            <person name="Kohler A."/>
            <person name="Kuees U."/>
            <person name="Kumar T.K.A."/>
            <person name="Kuo A."/>
            <person name="LaButti K."/>
            <person name="Larrondo L.F."/>
            <person name="Lindquist E."/>
            <person name="Ling A."/>
            <person name="Lombard V."/>
            <person name="Lucas S."/>
            <person name="Lundell T."/>
            <person name="Martin R."/>
            <person name="McLaughlin D.J."/>
            <person name="Morgenstern I."/>
            <person name="Morin E."/>
            <person name="Murat C."/>
            <person name="Nagy L.G."/>
            <person name="Nolan M."/>
            <person name="Ohm R.A."/>
            <person name="Patyshakuliyeva A."/>
            <person name="Rokas A."/>
            <person name="Ruiz-Duenas F.J."/>
            <person name="Sabat G."/>
            <person name="Salamov A."/>
            <person name="Samejima M."/>
            <person name="Schmutz J."/>
            <person name="Slot J.C."/>
            <person name="St John F."/>
            <person name="Stenlid J."/>
            <person name="Sun H."/>
            <person name="Sun S."/>
            <person name="Syed K."/>
            <person name="Tsang A."/>
            <person name="Wiebenga A."/>
            <person name="Young D."/>
            <person name="Pisabarro A."/>
            <person name="Eastwood D.C."/>
            <person name="Martin F."/>
            <person name="Cullen D."/>
            <person name="Grigoriev I.V."/>
            <person name="Hibbett D.S."/>
        </authorList>
    </citation>
    <scope>NUCLEOTIDE SEQUENCE [LARGE SCALE GENOMIC DNA]</scope>
    <source>
        <strain evidence="1 2">MD-104</strain>
    </source>
</reference>
<proteinExistence type="predicted"/>
<keyword evidence="2" id="KW-1185">Reference proteome</keyword>
<gene>
    <name evidence="1" type="ORF">WOLCODRAFT_156585</name>
</gene>